<gene>
    <name evidence="1" type="primary">STXBP5L</name>
    <name evidence="1" type="ORF">GBF38_017347</name>
</gene>
<accession>A0ACB7EIU1</accession>
<evidence type="ECO:0000313" key="2">
    <source>
        <dbReference type="Proteomes" id="UP000805704"/>
    </source>
</evidence>
<keyword evidence="2" id="KW-1185">Reference proteome</keyword>
<proteinExistence type="predicted"/>
<sequence length="393" mass="44613">MKKFRKVLDGLTTSSPGGTIGSPSCGSAAGTPTAAPTPREIDVQETLVSENFQLCKTVRHGFPYQPTALAFDPVQKILAIGSRSGGVRMYEDDVAKIKKQADTLQHNLDNEILQKNRLQSDFDEAIVALLEEREKNKDLQNQLDKATLSRFSKSNWHRSALRMNCSLQGIKTMFPKSNSRSDLEKILTAYEDQQEAHKLSLEMFSVQLDAEREKHKVLKQDLDKICTSQCEINKKYETGVTMVTQQANTLQHEPQADLALHNLRAEQEAEEINILHQNASEEENSERELDELKTQLSVQSCVSLNLKLSTELKAEREAPQKIRMSEDVRMSPTSSMNPSVMQSHVFQRKCWWSSRTSSVPHLPTNPSKVLREIFHRRQQNHLLSGRESVTFWV</sequence>
<reference evidence="1" key="1">
    <citation type="submission" date="2020-04" db="EMBL/GenBank/DDBJ databases">
        <title>A chromosome-scale assembly and high-density genetic map of the yellow drum (Nibea albiflora) genome.</title>
        <authorList>
            <person name="Xu D."/>
            <person name="Zhang W."/>
            <person name="Chen R."/>
            <person name="Tan P."/>
            <person name="Wang L."/>
            <person name="Song H."/>
            <person name="Tian L."/>
            <person name="Zhu Q."/>
            <person name="Wang B."/>
        </authorList>
    </citation>
    <scope>NUCLEOTIDE SEQUENCE</scope>
    <source>
        <strain evidence="1">ZJHYS-2018</strain>
    </source>
</reference>
<organism evidence="1 2">
    <name type="scientific">Nibea albiflora</name>
    <name type="common">Yellow drum</name>
    <name type="synonym">Corvina albiflora</name>
    <dbReference type="NCBI Taxonomy" id="240163"/>
    <lineage>
        <taxon>Eukaryota</taxon>
        <taxon>Metazoa</taxon>
        <taxon>Chordata</taxon>
        <taxon>Craniata</taxon>
        <taxon>Vertebrata</taxon>
        <taxon>Euteleostomi</taxon>
        <taxon>Actinopterygii</taxon>
        <taxon>Neopterygii</taxon>
        <taxon>Teleostei</taxon>
        <taxon>Neoteleostei</taxon>
        <taxon>Acanthomorphata</taxon>
        <taxon>Eupercaria</taxon>
        <taxon>Sciaenidae</taxon>
        <taxon>Nibea</taxon>
    </lineage>
</organism>
<evidence type="ECO:0000313" key="1">
    <source>
        <dbReference type="EMBL" id="KAG8000771.1"/>
    </source>
</evidence>
<dbReference type="EMBL" id="CM024796">
    <property type="protein sequence ID" value="KAG8000771.1"/>
    <property type="molecule type" value="Genomic_DNA"/>
</dbReference>
<name>A0ACB7EIU1_NIBAL</name>
<dbReference type="Proteomes" id="UP000805704">
    <property type="component" value="Chromosome 8"/>
</dbReference>
<protein>
    <submittedName>
        <fullName evidence="1">Syntaxin-binding protein 5-like</fullName>
    </submittedName>
</protein>
<comment type="caution">
    <text evidence="1">The sequence shown here is derived from an EMBL/GenBank/DDBJ whole genome shotgun (WGS) entry which is preliminary data.</text>
</comment>